<keyword evidence="3" id="KW-1185">Reference proteome</keyword>
<accession>A0A4S2MM41</accession>
<protein>
    <submittedName>
        <fullName evidence="2">Uncharacterized protein</fullName>
    </submittedName>
</protein>
<feature type="compositionally biased region" description="Basic and acidic residues" evidence="1">
    <location>
        <begin position="127"/>
        <end position="137"/>
    </location>
</feature>
<gene>
    <name evidence="2" type="ORF">EX30DRAFT_167255</name>
</gene>
<sequence length="149" mass="17242">MSPLSIGDCEWILQIYGDLGGEDEFAEQVEREELKRAKLKDVLLTLRNEHTEITTEINRLVQKTIIPGDARRATEMEVNRIFEKYMGSPEPDTQVVYHMEKKAVRLRVVNKELAEVAWDLRRRVDTHQLNQHQHDPTTEPQSSGSKPHG</sequence>
<evidence type="ECO:0000313" key="2">
    <source>
        <dbReference type="EMBL" id="TGZ78130.1"/>
    </source>
</evidence>
<reference evidence="2 3" key="1">
    <citation type="submission" date="2019-04" db="EMBL/GenBank/DDBJ databases">
        <title>Comparative genomics and transcriptomics to analyze fruiting body development in filamentous ascomycetes.</title>
        <authorList>
            <consortium name="DOE Joint Genome Institute"/>
            <person name="Lutkenhaus R."/>
            <person name="Traeger S."/>
            <person name="Breuer J."/>
            <person name="Kuo A."/>
            <person name="Lipzen A."/>
            <person name="Pangilinan J."/>
            <person name="Dilworth D."/>
            <person name="Sandor L."/>
            <person name="Poggeler S."/>
            <person name="Barry K."/>
            <person name="Grigoriev I.V."/>
            <person name="Nowrousian M."/>
        </authorList>
    </citation>
    <scope>NUCLEOTIDE SEQUENCE [LARGE SCALE GENOMIC DNA]</scope>
    <source>
        <strain evidence="2 3">CBS 389.68</strain>
    </source>
</reference>
<organism evidence="2 3">
    <name type="scientific">Ascodesmis nigricans</name>
    <dbReference type="NCBI Taxonomy" id="341454"/>
    <lineage>
        <taxon>Eukaryota</taxon>
        <taxon>Fungi</taxon>
        <taxon>Dikarya</taxon>
        <taxon>Ascomycota</taxon>
        <taxon>Pezizomycotina</taxon>
        <taxon>Pezizomycetes</taxon>
        <taxon>Pezizales</taxon>
        <taxon>Ascodesmidaceae</taxon>
        <taxon>Ascodesmis</taxon>
    </lineage>
</organism>
<feature type="region of interest" description="Disordered" evidence="1">
    <location>
        <begin position="127"/>
        <end position="149"/>
    </location>
</feature>
<dbReference type="EMBL" id="ML220145">
    <property type="protein sequence ID" value="TGZ78130.1"/>
    <property type="molecule type" value="Genomic_DNA"/>
</dbReference>
<feature type="compositionally biased region" description="Polar residues" evidence="1">
    <location>
        <begin position="138"/>
        <end position="149"/>
    </location>
</feature>
<name>A0A4S2MM41_9PEZI</name>
<evidence type="ECO:0000256" key="1">
    <source>
        <dbReference type="SAM" id="MobiDB-lite"/>
    </source>
</evidence>
<dbReference type="Proteomes" id="UP000298138">
    <property type="component" value="Unassembled WGS sequence"/>
</dbReference>
<evidence type="ECO:0000313" key="3">
    <source>
        <dbReference type="Proteomes" id="UP000298138"/>
    </source>
</evidence>
<proteinExistence type="predicted"/>
<dbReference type="AlphaFoldDB" id="A0A4S2MM41"/>
<dbReference type="InParanoid" id="A0A4S2MM41"/>